<dbReference type="Proteomes" id="UP000192257">
    <property type="component" value="Unassembled WGS sequence"/>
</dbReference>
<dbReference type="RefSeq" id="XP_028886218.1">
    <property type="nucleotide sequence ID" value="XM_029022560.1"/>
</dbReference>
<evidence type="ECO:0000256" key="1">
    <source>
        <dbReference type="SAM" id="MobiDB-lite"/>
    </source>
</evidence>
<feature type="region of interest" description="Disordered" evidence="1">
    <location>
        <begin position="40"/>
        <end position="70"/>
    </location>
</feature>
<dbReference type="GeneID" id="39982340"/>
<evidence type="ECO:0000313" key="2">
    <source>
        <dbReference type="EMBL" id="ORC92152.1"/>
    </source>
</evidence>
<reference evidence="2 3" key="1">
    <citation type="submission" date="2017-03" db="EMBL/GenBank/DDBJ databases">
        <title>An alternative strategy for trypanosome survival in the mammalian bloodstream revealed through genome and transcriptome analysis of the ubiquitous bovine parasite Trypanosoma (Megatrypanum) theileri.</title>
        <authorList>
            <person name="Kelly S."/>
            <person name="Ivens A."/>
            <person name="Mott A."/>
            <person name="O'Neill E."/>
            <person name="Emms D."/>
            <person name="Macleod O."/>
            <person name="Voorheis P."/>
            <person name="Matthews J."/>
            <person name="Matthews K."/>
            <person name="Carrington M."/>
        </authorList>
    </citation>
    <scope>NUCLEOTIDE SEQUENCE [LARGE SCALE GENOMIC DNA]</scope>
    <source>
        <strain evidence="2">Edinburgh</strain>
    </source>
</reference>
<evidence type="ECO:0000313" key="3">
    <source>
        <dbReference type="Proteomes" id="UP000192257"/>
    </source>
</evidence>
<accession>A0A1X0P5E3</accession>
<proteinExistence type="predicted"/>
<dbReference type="EMBL" id="NBCO01000004">
    <property type="protein sequence ID" value="ORC92152.1"/>
    <property type="molecule type" value="Genomic_DNA"/>
</dbReference>
<name>A0A1X0P5E3_9TRYP</name>
<organism evidence="2 3">
    <name type="scientific">Trypanosoma theileri</name>
    <dbReference type="NCBI Taxonomy" id="67003"/>
    <lineage>
        <taxon>Eukaryota</taxon>
        <taxon>Discoba</taxon>
        <taxon>Euglenozoa</taxon>
        <taxon>Kinetoplastea</taxon>
        <taxon>Metakinetoplastina</taxon>
        <taxon>Trypanosomatida</taxon>
        <taxon>Trypanosomatidae</taxon>
        <taxon>Trypanosoma</taxon>
    </lineage>
</organism>
<sequence length="554" mass="61562">MQRSSSDMMKTTMCIVAGGVGVLFSSLVYRRWRSSLSSKKGEASLEQHSNHKHHNPQEDETNESQDVKINEKTTRAVPVEVIASELPVGWRAPPVVFQPPMLAVLPLTPPAAGDCFIICEGPLPRVENSDSFFLRYLQSQRLFNIVAAKGESVVPLEKMGLSHTSGCFTHIIVNPDEEMSIVLGCNGPYVHSLVITGLKLISEDKEKKKNTSENILKLSDLQILLNACRLVPLVDEFRFPDTPVGVREGRLRVTCSNSNYIAVFAVPTTISVKSVVSESSKNNKNDESLFVLEGDVLPGGKITIDATIIDSLVKGDTIDTLFPNKDSGYSPVSSFLTLVSVQELVRRSPKDDTNIMNTINTTNSSTSQVQLSTKKEEEEEDRVNVAFSHLQLGVSFSVNPHSGIVHEPVLTDDLLALYYPLGDGETSSFSSEKKTTTENVVVDVPPCAVIRRLTQIPPTWEKYLSTDDELKHNVLFHFTDWVNERVSSSICELNGIRCVQMNEEKEGHSCRSYIIPFAHGILVIRWETKSSEWELHLPHLQKILDTLHLIDPTV</sequence>
<dbReference type="VEuPathDB" id="TriTrypDB:TM35_000043660"/>
<comment type="caution">
    <text evidence="2">The sequence shown here is derived from an EMBL/GenBank/DDBJ whole genome shotgun (WGS) entry which is preliminary data.</text>
</comment>
<gene>
    <name evidence="2" type="ORF">TM35_000043660</name>
</gene>
<keyword evidence="3" id="KW-1185">Reference proteome</keyword>
<protein>
    <submittedName>
        <fullName evidence="2">Uncharacterized protein</fullName>
    </submittedName>
</protein>
<dbReference type="AlphaFoldDB" id="A0A1X0P5E3"/>
<feature type="compositionally biased region" description="Basic and acidic residues" evidence="1">
    <location>
        <begin position="40"/>
        <end position="49"/>
    </location>
</feature>
<dbReference type="OrthoDB" id="273232at2759"/>